<gene>
    <name evidence="1" type="ORF">P24_04490</name>
</gene>
<organism evidence="1 2">
    <name type="scientific">Oceanibaculum indicum P24</name>
    <dbReference type="NCBI Taxonomy" id="1207063"/>
    <lineage>
        <taxon>Bacteria</taxon>
        <taxon>Pseudomonadati</taxon>
        <taxon>Pseudomonadota</taxon>
        <taxon>Alphaproteobacteria</taxon>
        <taxon>Rhodospirillales</taxon>
        <taxon>Oceanibaculaceae</taxon>
        <taxon>Oceanibaculum</taxon>
    </lineage>
</organism>
<dbReference type="EMBL" id="AMRL01000003">
    <property type="protein sequence ID" value="EKE78257.1"/>
    <property type="molecule type" value="Genomic_DNA"/>
</dbReference>
<accession>K2JUR6</accession>
<dbReference type="RefSeq" id="WP_008943514.1">
    <property type="nucleotide sequence ID" value="NZ_AMRL01000003.1"/>
</dbReference>
<dbReference type="PRINTS" id="PR00081">
    <property type="entry name" value="GDHRDH"/>
</dbReference>
<keyword evidence="2" id="KW-1185">Reference proteome</keyword>
<dbReference type="STRING" id="1207063.P24_04490"/>
<dbReference type="InterPro" id="IPR051468">
    <property type="entry name" value="Fungal_SecMetab_SDRs"/>
</dbReference>
<proteinExistence type="predicted"/>
<reference evidence="1 2" key="1">
    <citation type="journal article" date="2012" name="J. Bacteriol.">
        <title>Genome Sequence of Oceanibaculum indicum Type Strain P24.</title>
        <authorList>
            <person name="Lai Q."/>
            <person name="Shao Z."/>
        </authorList>
    </citation>
    <scope>NUCLEOTIDE SEQUENCE [LARGE SCALE GENOMIC DNA]</scope>
    <source>
        <strain evidence="1 2">P24</strain>
    </source>
</reference>
<dbReference type="GO" id="GO:0005737">
    <property type="term" value="C:cytoplasm"/>
    <property type="evidence" value="ECO:0007669"/>
    <property type="project" value="TreeGrafter"/>
</dbReference>
<dbReference type="PANTHER" id="PTHR43544:SF12">
    <property type="entry name" value="NAD(P)-BINDING ROSSMANN-FOLD SUPERFAMILY PROTEIN"/>
    <property type="match status" value="1"/>
</dbReference>
<comment type="caution">
    <text evidence="1">The sequence shown here is derived from an EMBL/GenBank/DDBJ whole genome shotgun (WGS) entry which is preliminary data.</text>
</comment>
<sequence>MSEEFSENAVAVVIGAGGGIGAALLDNLRQRGGFGQVLGLGRSSEPALDLLDEASIENAAQHVAALPGELRLLFDASGFLHGHGFQPEKSWRDLDPAHLAHNFTVNAIGPALLMKHFLPLLPRKGKAVFATLSAKVGSIGDNNLGGWYGYRASKAALNQLVHTAAIELKRSRPQAICVALHPGTVDTQLSAPFSKSGLAVRPPEEAAADLLAVIDGLMPEQTGGFFDYRGDPLPW</sequence>
<dbReference type="eggNOG" id="COG1028">
    <property type="taxonomic scope" value="Bacteria"/>
</dbReference>
<evidence type="ECO:0000313" key="1">
    <source>
        <dbReference type="EMBL" id="EKE78257.1"/>
    </source>
</evidence>
<dbReference type="CDD" id="cd05325">
    <property type="entry name" value="carb_red_sniffer_like_SDR_c"/>
    <property type="match status" value="1"/>
</dbReference>
<dbReference type="InterPro" id="IPR002347">
    <property type="entry name" value="SDR_fam"/>
</dbReference>
<protein>
    <submittedName>
        <fullName evidence="1">Short-chain dehydrogenase</fullName>
    </submittedName>
</protein>
<dbReference type="Pfam" id="PF00106">
    <property type="entry name" value="adh_short"/>
    <property type="match status" value="1"/>
</dbReference>
<dbReference type="SUPFAM" id="SSF51735">
    <property type="entry name" value="NAD(P)-binding Rossmann-fold domains"/>
    <property type="match status" value="1"/>
</dbReference>
<dbReference type="AlphaFoldDB" id="K2JUR6"/>
<dbReference type="Proteomes" id="UP000006746">
    <property type="component" value="Unassembled WGS sequence"/>
</dbReference>
<dbReference type="PATRIC" id="fig|1207063.3.peg.909"/>
<dbReference type="PANTHER" id="PTHR43544">
    <property type="entry name" value="SHORT-CHAIN DEHYDROGENASE/REDUCTASE"/>
    <property type="match status" value="1"/>
</dbReference>
<dbReference type="Gene3D" id="3.40.50.720">
    <property type="entry name" value="NAD(P)-binding Rossmann-like Domain"/>
    <property type="match status" value="1"/>
</dbReference>
<name>K2JUR6_9PROT</name>
<dbReference type="InterPro" id="IPR036291">
    <property type="entry name" value="NAD(P)-bd_dom_sf"/>
</dbReference>
<evidence type="ECO:0000313" key="2">
    <source>
        <dbReference type="Proteomes" id="UP000006746"/>
    </source>
</evidence>
<dbReference type="GO" id="GO:0016491">
    <property type="term" value="F:oxidoreductase activity"/>
    <property type="evidence" value="ECO:0007669"/>
    <property type="project" value="TreeGrafter"/>
</dbReference>